<proteinExistence type="predicted"/>
<keyword evidence="1" id="KW-0812">Transmembrane</keyword>
<sequence>MMAMIHAPIWMQDLVTFLFSMEGCVLLAFIASILLGPRRFRANSCRLASALGGGALAGGLVAFDGLGLPVLVAVAIGGAVAVPLLLSARVHRFWCWAFARRA</sequence>
<dbReference type="RefSeq" id="WP_074264484.1">
    <property type="nucleotide sequence ID" value="NZ_FSRM01000001.1"/>
</dbReference>
<accession>A0A1N6GJI1</accession>
<dbReference type="AlphaFoldDB" id="A0A1N6GJI1"/>
<evidence type="ECO:0000256" key="1">
    <source>
        <dbReference type="SAM" id="Phobius"/>
    </source>
</evidence>
<reference evidence="2 3" key="1">
    <citation type="submission" date="2016-11" db="EMBL/GenBank/DDBJ databases">
        <authorList>
            <person name="Jaros S."/>
            <person name="Januszkiewicz K."/>
            <person name="Wedrychowicz H."/>
        </authorList>
    </citation>
    <scope>NUCLEOTIDE SEQUENCE [LARGE SCALE GENOMIC DNA]</scope>
    <source>
        <strain evidence="2 3">GAS86</strain>
    </source>
</reference>
<protein>
    <submittedName>
        <fullName evidence="2">Uncharacterized protein</fullName>
    </submittedName>
</protein>
<keyword evidence="1" id="KW-1133">Transmembrane helix</keyword>
<evidence type="ECO:0000313" key="2">
    <source>
        <dbReference type="EMBL" id="SIO07708.1"/>
    </source>
</evidence>
<organism evidence="2 3">
    <name type="scientific">Paraburkholderia phenazinium</name>
    <dbReference type="NCBI Taxonomy" id="60549"/>
    <lineage>
        <taxon>Bacteria</taxon>
        <taxon>Pseudomonadati</taxon>
        <taxon>Pseudomonadota</taxon>
        <taxon>Betaproteobacteria</taxon>
        <taxon>Burkholderiales</taxon>
        <taxon>Burkholderiaceae</taxon>
        <taxon>Paraburkholderia</taxon>
    </lineage>
</organism>
<evidence type="ECO:0000313" key="3">
    <source>
        <dbReference type="Proteomes" id="UP000184693"/>
    </source>
</evidence>
<keyword evidence="1" id="KW-0472">Membrane</keyword>
<dbReference type="Proteomes" id="UP000184693">
    <property type="component" value="Unassembled WGS sequence"/>
</dbReference>
<feature type="transmembrane region" description="Helical" evidence="1">
    <location>
        <begin position="66"/>
        <end position="86"/>
    </location>
</feature>
<gene>
    <name evidence="2" type="ORF">SAMN05444168_2455</name>
</gene>
<dbReference type="EMBL" id="FSRM01000001">
    <property type="protein sequence ID" value="SIO07708.1"/>
    <property type="molecule type" value="Genomic_DNA"/>
</dbReference>
<name>A0A1N6GJI1_9BURK</name>